<proteinExistence type="predicted"/>
<dbReference type="InterPro" id="IPR031543">
    <property type="entry name" value="DUF5087"/>
</dbReference>
<gene>
    <name evidence="2" type="ORF">VICG_01050</name>
</gene>
<dbReference type="RefSeq" id="XP_007604496.1">
    <property type="nucleotide sequence ID" value="XM_007604434.1"/>
</dbReference>
<dbReference type="AlphaFoldDB" id="L2GLZ2"/>
<dbReference type="Pfam" id="PF17006">
    <property type="entry name" value="DUF5087"/>
    <property type="match status" value="1"/>
</dbReference>
<dbReference type="EMBL" id="JH370137">
    <property type="protein sequence ID" value="ELA41866.1"/>
    <property type="molecule type" value="Genomic_DNA"/>
</dbReference>
<evidence type="ECO:0000256" key="1">
    <source>
        <dbReference type="SAM" id="Coils"/>
    </source>
</evidence>
<dbReference type="InParanoid" id="L2GLZ2"/>
<dbReference type="HOGENOM" id="CLU_641242_0_0_1"/>
<sequence>MVVDNTAKECKEKIKSLEKIIADLKSELHSKEIIINALVSKLKEQKSGVGCENCEHAKKIKTKMTVSLPGIEACSSEDINTEAKTPISPRKPADGSFHKSVCTPCDSAEIISQIKDIFVQKSKNMEFKLNFTFKKFVDYAETTYEFSLFNKKVMKAKNPLKQFIEANLDRIVKYILDNVNTLNLNQICSTIFLINSEMAYKHKLVIFHDIVLELSSHSKLNLIAAALFNNLDLENDVFSQVIKKIMYHQLCIDGNILKDSEVAEHLNLIRDNFNLSTPEISLWESLSHFLVKHRLFDQDRKIILADSIERGFCLRMLCHYIDWDYTYNTFILTQLYPKILSDKGAVHVYYLGILMMNARRVFGYDESVERLEEELVSFLEWKDECSVVAYMILKQVRQTDSESWMNENEEFLQNNGYRIEYLRSFLLL</sequence>
<keyword evidence="1" id="KW-0175">Coiled coil</keyword>
<dbReference type="OrthoDB" id="2186859at2759"/>
<name>L2GLZ2_VITCO</name>
<feature type="coiled-coil region" evidence="1">
    <location>
        <begin position="7"/>
        <end position="34"/>
    </location>
</feature>
<accession>L2GLZ2</accession>
<dbReference type="Proteomes" id="UP000011082">
    <property type="component" value="Unassembled WGS sequence"/>
</dbReference>
<dbReference type="OMA" id="SIRTICH"/>
<reference evidence="3" key="1">
    <citation type="submission" date="2011-05" db="EMBL/GenBank/DDBJ databases">
        <title>The genome sequence of Vittaforma corneae strain ATCC 50505.</title>
        <authorList>
            <consortium name="The Broad Institute Genome Sequencing Platform"/>
            <person name="Cuomo C."/>
            <person name="Didier E."/>
            <person name="Bowers L."/>
            <person name="Young S.K."/>
            <person name="Zeng Q."/>
            <person name="Gargeya S."/>
            <person name="Fitzgerald M."/>
            <person name="Haas B."/>
            <person name="Abouelleil A."/>
            <person name="Alvarado L."/>
            <person name="Arachchi H.M."/>
            <person name="Berlin A."/>
            <person name="Chapman S.B."/>
            <person name="Gearin G."/>
            <person name="Goldberg J."/>
            <person name="Griggs A."/>
            <person name="Gujja S."/>
            <person name="Hansen M."/>
            <person name="Heiman D."/>
            <person name="Howarth C."/>
            <person name="Larimer J."/>
            <person name="Lui A."/>
            <person name="MacDonald P.J.P."/>
            <person name="McCowen C."/>
            <person name="Montmayeur A."/>
            <person name="Murphy C."/>
            <person name="Neiman D."/>
            <person name="Pearson M."/>
            <person name="Priest M."/>
            <person name="Roberts A."/>
            <person name="Saif S."/>
            <person name="Shea T."/>
            <person name="Sisk P."/>
            <person name="Stolte C."/>
            <person name="Sykes S."/>
            <person name="Wortman J."/>
            <person name="Nusbaum C."/>
            <person name="Birren B."/>
        </authorList>
    </citation>
    <scope>NUCLEOTIDE SEQUENCE [LARGE SCALE GENOMIC DNA]</scope>
    <source>
        <strain evidence="3">ATCC 50505</strain>
    </source>
</reference>
<keyword evidence="3" id="KW-1185">Reference proteome</keyword>
<dbReference type="VEuPathDB" id="MicrosporidiaDB:VICG_01050"/>
<protein>
    <submittedName>
        <fullName evidence="2">Uncharacterized protein</fullName>
    </submittedName>
</protein>
<dbReference type="GeneID" id="19881761"/>
<organism evidence="2 3">
    <name type="scientific">Vittaforma corneae (strain ATCC 50505)</name>
    <name type="common">Microsporidian parasite</name>
    <name type="synonym">Nosema corneum</name>
    <dbReference type="NCBI Taxonomy" id="993615"/>
    <lineage>
        <taxon>Eukaryota</taxon>
        <taxon>Fungi</taxon>
        <taxon>Fungi incertae sedis</taxon>
        <taxon>Microsporidia</taxon>
        <taxon>Nosematidae</taxon>
        <taxon>Vittaforma</taxon>
    </lineage>
</organism>
<evidence type="ECO:0000313" key="3">
    <source>
        <dbReference type="Proteomes" id="UP000011082"/>
    </source>
</evidence>
<evidence type="ECO:0000313" key="2">
    <source>
        <dbReference type="EMBL" id="ELA41866.1"/>
    </source>
</evidence>